<comment type="caution">
    <text evidence="1">The sequence shown here is derived from an EMBL/GenBank/DDBJ whole genome shotgun (WGS) entry which is preliminary data.</text>
</comment>
<organism evidence="1 2">
    <name type="scientific">Eruca vesicaria subsp. sativa</name>
    <name type="common">Garden rocket</name>
    <name type="synonym">Eruca sativa</name>
    <dbReference type="NCBI Taxonomy" id="29727"/>
    <lineage>
        <taxon>Eukaryota</taxon>
        <taxon>Viridiplantae</taxon>
        <taxon>Streptophyta</taxon>
        <taxon>Embryophyta</taxon>
        <taxon>Tracheophyta</taxon>
        <taxon>Spermatophyta</taxon>
        <taxon>Magnoliopsida</taxon>
        <taxon>eudicotyledons</taxon>
        <taxon>Gunneridae</taxon>
        <taxon>Pentapetalae</taxon>
        <taxon>rosids</taxon>
        <taxon>malvids</taxon>
        <taxon>Brassicales</taxon>
        <taxon>Brassicaceae</taxon>
        <taxon>Brassiceae</taxon>
        <taxon>Eruca</taxon>
    </lineage>
</organism>
<gene>
    <name evidence="1" type="ORF">ERUC_LOCUS740</name>
</gene>
<evidence type="ECO:0000313" key="2">
    <source>
        <dbReference type="Proteomes" id="UP001642260"/>
    </source>
</evidence>
<reference evidence="1 2" key="1">
    <citation type="submission" date="2022-03" db="EMBL/GenBank/DDBJ databases">
        <authorList>
            <person name="Macdonald S."/>
            <person name="Ahmed S."/>
            <person name="Newling K."/>
        </authorList>
    </citation>
    <scope>NUCLEOTIDE SEQUENCE [LARGE SCALE GENOMIC DNA]</scope>
</reference>
<name>A0ABC8IQF4_ERUVS</name>
<proteinExistence type="predicted"/>
<keyword evidence="2" id="KW-1185">Reference proteome</keyword>
<protein>
    <submittedName>
        <fullName evidence="1">Uncharacterized protein</fullName>
    </submittedName>
</protein>
<evidence type="ECO:0000313" key="1">
    <source>
        <dbReference type="EMBL" id="CAH8284168.1"/>
    </source>
</evidence>
<accession>A0ABC8IQF4</accession>
<dbReference type="AlphaFoldDB" id="A0ABC8IQF4"/>
<dbReference type="EMBL" id="CAKOAT010018892">
    <property type="protein sequence ID" value="CAH8284168.1"/>
    <property type="molecule type" value="Genomic_DNA"/>
</dbReference>
<sequence length="65" mass="7157">MRSNQCRGGHMFDPTKIVSEIDVTAVPALGHKIENVPEMPFMVSDSAEAVENVSCYQGVESDWCL</sequence>
<dbReference type="Proteomes" id="UP001642260">
    <property type="component" value="Unassembled WGS sequence"/>
</dbReference>